<evidence type="ECO:0000256" key="1">
    <source>
        <dbReference type="ARBA" id="ARBA00022603"/>
    </source>
</evidence>
<dbReference type="Proteomes" id="UP000231279">
    <property type="component" value="Unassembled WGS sequence"/>
</dbReference>
<dbReference type="PANTHER" id="PTHR11746">
    <property type="entry name" value="O-METHYLTRANSFERASE"/>
    <property type="match status" value="1"/>
</dbReference>
<gene>
    <name evidence="8" type="ORF">CDL12_16924</name>
    <name evidence="7" type="ORF">CDL12_26915</name>
</gene>
<accession>A0A2G9GZ22</accession>
<dbReference type="AlphaFoldDB" id="A0A2G9GZ22"/>
<keyword evidence="1 8" id="KW-0489">Methyltransferase</keyword>
<dbReference type="PROSITE" id="PS51683">
    <property type="entry name" value="SAM_OMT_II"/>
    <property type="match status" value="2"/>
</dbReference>
<evidence type="ECO:0000313" key="7">
    <source>
        <dbReference type="EMBL" id="PIN00589.1"/>
    </source>
</evidence>
<evidence type="ECO:0000313" key="9">
    <source>
        <dbReference type="Proteomes" id="UP000231279"/>
    </source>
</evidence>
<feature type="domain" description="O-methyltransferase dimerisation" evidence="6">
    <location>
        <begin position="11"/>
        <end position="95"/>
    </location>
</feature>
<dbReference type="Gene3D" id="1.10.10.10">
    <property type="entry name" value="Winged helix-like DNA-binding domain superfamily/Winged helix DNA-binding domain"/>
    <property type="match status" value="1"/>
</dbReference>
<reference evidence="8" key="1">
    <citation type="submission" date="2017-07" db="EMBL/GenBank/DDBJ databases">
        <authorList>
            <person name="Sun Z.S."/>
            <person name="Albrecht U."/>
            <person name="Echele G."/>
            <person name="Lee C.C."/>
        </authorList>
    </citation>
    <scope>NUCLEOTIDE SEQUENCE</scope>
    <source>
        <strain evidence="8">UFG-1</strain>
        <tissue evidence="8">Leaf</tissue>
    </source>
</reference>
<evidence type="ECO:0000259" key="5">
    <source>
        <dbReference type="Pfam" id="PF00891"/>
    </source>
</evidence>
<dbReference type="GO" id="GO:0008171">
    <property type="term" value="F:O-methyltransferase activity"/>
    <property type="evidence" value="ECO:0007669"/>
    <property type="project" value="InterPro"/>
</dbReference>
<organism evidence="8 9">
    <name type="scientific">Handroanthus impetiginosus</name>
    <dbReference type="NCBI Taxonomy" id="429701"/>
    <lineage>
        <taxon>Eukaryota</taxon>
        <taxon>Viridiplantae</taxon>
        <taxon>Streptophyta</taxon>
        <taxon>Embryophyta</taxon>
        <taxon>Tracheophyta</taxon>
        <taxon>Spermatophyta</taxon>
        <taxon>Magnoliopsida</taxon>
        <taxon>eudicotyledons</taxon>
        <taxon>Gunneridae</taxon>
        <taxon>Pentapetalae</taxon>
        <taxon>asterids</taxon>
        <taxon>lamiids</taxon>
        <taxon>Lamiales</taxon>
        <taxon>Bignoniaceae</taxon>
        <taxon>Crescentiina</taxon>
        <taxon>Tabebuia alliance</taxon>
        <taxon>Handroanthus</taxon>
    </lineage>
</organism>
<dbReference type="SUPFAM" id="SSF46785">
    <property type="entry name" value="Winged helix' DNA-binding domain"/>
    <property type="match status" value="1"/>
</dbReference>
<name>A0A2G9GZ22_9LAMI</name>
<comment type="similarity">
    <text evidence="4">Belongs to the class I-like SAM-binding methyltransferase superfamily. Cation-independent O-methyltransferase family. COMT subfamily.</text>
</comment>
<dbReference type="InterPro" id="IPR001077">
    <property type="entry name" value="COMT_C"/>
</dbReference>
<evidence type="ECO:0000256" key="3">
    <source>
        <dbReference type="ARBA" id="ARBA00022691"/>
    </source>
</evidence>
<proteinExistence type="inferred from homology"/>
<dbReference type="InterPro" id="IPR029063">
    <property type="entry name" value="SAM-dependent_MTases_sf"/>
</dbReference>
<evidence type="ECO:0000313" key="8">
    <source>
        <dbReference type="EMBL" id="PIN10502.1"/>
    </source>
</evidence>
<dbReference type="GO" id="GO:0032259">
    <property type="term" value="P:methylation"/>
    <property type="evidence" value="ECO:0007669"/>
    <property type="project" value="UniProtKB-KW"/>
</dbReference>
<keyword evidence="3" id="KW-0949">S-adenosyl-L-methionine</keyword>
<reference evidence="9" key="2">
    <citation type="journal article" date="2018" name="Gigascience">
        <title>Genome assembly of the Pink Ipe (Handroanthus impetiginosus, Bignoniaceae), a highly valued, ecologically keystone Neotropical timber forest tree.</title>
        <authorList>
            <person name="Silva-Junior O.B."/>
            <person name="Grattapaglia D."/>
            <person name="Novaes E."/>
            <person name="Collevatti R.G."/>
        </authorList>
    </citation>
    <scope>NUCLEOTIDE SEQUENCE [LARGE SCALE GENOMIC DNA]</scope>
    <source>
        <strain evidence="9">cv. UFG-1</strain>
    </source>
</reference>
<dbReference type="Gene3D" id="3.40.50.150">
    <property type="entry name" value="Vaccinia Virus protein VP39"/>
    <property type="match status" value="2"/>
</dbReference>
<dbReference type="Pfam" id="PF00891">
    <property type="entry name" value="Methyltransf_2"/>
    <property type="match status" value="1"/>
</dbReference>
<dbReference type="InterPro" id="IPR012967">
    <property type="entry name" value="COMT_dimerisation"/>
</dbReference>
<dbReference type="GO" id="GO:0046983">
    <property type="term" value="F:protein dimerization activity"/>
    <property type="evidence" value="ECO:0007669"/>
    <property type="project" value="InterPro"/>
</dbReference>
<dbReference type="InterPro" id="IPR036388">
    <property type="entry name" value="WH-like_DNA-bd_sf"/>
</dbReference>
<dbReference type="EMBL" id="NKXS01006885">
    <property type="protein sequence ID" value="PIN00589.1"/>
    <property type="molecule type" value="Genomic_DNA"/>
</dbReference>
<keyword evidence="9" id="KW-1185">Reference proteome</keyword>
<evidence type="ECO:0000259" key="6">
    <source>
        <dbReference type="Pfam" id="PF08100"/>
    </source>
</evidence>
<dbReference type="SUPFAM" id="SSF53335">
    <property type="entry name" value="S-adenosyl-L-methionine-dependent methyltransferases"/>
    <property type="match status" value="1"/>
</dbReference>
<evidence type="ECO:0000256" key="4">
    <source>
        <dbReference type="ARBA" id="ARBA00034481"/>
    </source>
</evidence>
<reference evidence="8" key="3">
    <citation type="journal article" date="2018" name="Gigascience">
        <title>Genome assembly of the pink ipe (Handroanthus impetiginosus, Bignoniaceae), a highly-valued ecologically keystone neotropical timber forest tree.</title>
        <authorList>
            <person name="Silva-Junior O.B."/>
            <person name="Novaes E."/>
            <person name="Grattapaglia D."/>
            <person name="Collevatti R.G."/>
        </authorList>
    </citation>
    <scope>NUCLEOTIDE SEQUENCE [LARGE SCALE GENOMIC DNA]</scope>
    <source>
        <strain evidence="8">UFG-1</strain>
        <tissue evidence="8">Leaf</tissue>
    </source>
</reference>
<comment type="caution">
    <text evidence="8">The sequence shown here is derived from an EMBL/GenBank/DDBJ whole genome shotgun (WGS) entry which is preliminary data.</text>
</comment>
<dbReference type="EMBL" id="NKXS01003211">
    <property type="protein sequence ID" value="PIN10502.1"/>
    <property type="molecule type" value="Genomic_DNA"/>
</dbReference>
<keyword evidence="2 8" id="KW-0808">Transferase</keyword>
<dbReference type="OrthoDB" id="1606438at2759"/>
<sequence>MEEAQARVAIWKYVYGFTELAVVKCAIELGVPDILENHGGPMTLTQLSSALGCSPSAPYRIMRFLTHHRIFEEVKTDEEPSIAYIQTAFSRLLLKNSMAPLVQLATSPVILDSWHGLSKLVLANGNSAFEVAHGQDLWHYAATNPSHNKMFKALVAFPSIRGINFDLPRVISFAPHFEGVENVQGDFFQSVPNADAALLMWVLRDWDDDARVKMLKNCREAIPRDTGEVIIVEAVIDEVEGNKYGDVHLALDIIMMICTVKGKERTSEEWGIF</sequence>
<evidence type="ECO:0000256" key="2">
    <source>
        <dbReference type="ARBA" id="ARBA00022679"/>
    </source>
</evidence>
<dbReference type="InterPro" id="IPR016461">
    <property type="entry name" value="COMT-like"/>
</dbReference>
<dbReference type="STRING" id="429701.A0A2G9GZ22"/>
<dbReference type="InterPro" id="IPR036390">
    <property type="entry name" value="WH_DNA-bd_sf"/>
</dbReference>
<dbReference type="Pfam" id="PF08100">
    <property type="entry name" value="Dimerisation"/>
    <property type="match status" value="1"/>
</dbReference>
<protein>
    <submittedName>
        <fullName evidence="8">Hydroxyindole-O-methyltransferase</fullName>
    </submittedName>
</protein>
<feature type="domain" description="O-methyltransferase C-terminal" evidence="5">
    <location>
        <begin position="155"/>
        <end position="270"/>
    </location>
</feature>